<dbReference type="NCBIfam" id="NF004325">
    <property type="entry name" value="PRK05718.1"/>
    <property type="match status" value="1"/>
</dbReference>
<evidence type="ECO:0000256" key="7">
    <source>
        <dbReference type="ARBA" id="ARBA00023270"/>
    </source>
</evidence>
<evidence type="ECO:0000256" key="5">
    <source>
        <dbReference type="ARBA" id="ARBA00013063"/>
    </source>
</evidence>
<keyword evidence="6" id="KW-0456">Lyase</keyword>
<comment type="similarity">
    <text evidence="3">Belongs to the KHG/KDPG aldolase family.</text>
</comment>
<dbReference type="NCBIfam" id="TIGR01182">
    <property type="entry name" value="eda"/>
    <property type="match status" value="1"/>
</dbReference>
<evidence type="ECO:0000313" key="9">
    <source>
        <dbReference type="EMBL" id="NWN91513.1"/>
    </source>
</evidence>
<organism evidence="9 10">
    <name type="scientific">Marinobacter adhaerens</name>
    <dbReference type="NCBI Taxonomy" id="1033846"/>
    <lineage>
        <taxon>Bacteria</taxon>
        <taxon>Pseudomonadati</taxon>
        <taxon>Pseudomonadota</taxon>
        <taxon>Gammaproteobacteria</taxon>
        <taxon>Pseudomonadales</taxon>
        <taxon>Marinobacteraceae</taxon>
        <taxon>Marinobacter</taxon>
    </lineage>
</organism>
<evidence type="ECO:0000313" key="10">
    <source>
        <dbReference type="Proteomes" id="UP000536442"/>
    </source>
</evidence>
<name>A0A851HR74_9GAMM</name>
<evidence type="ECO:0000256" key="3">
    <source>
        <dbReference type="ARBA" id="ARBA00006906"/>
    </source>
</evidence>
<evidence type="ECO:0000256" key="1">
    <source>
        <dbReference type="ARBA" id="ARBA00000654"/>
    </source>
</evidence>
<dbReference type="SUPFAM" id="SSF51569">
    <property type="entry name" value="Aldolase"/>
    <property type="match status" value="1"/>
</dbReference>
<dbReference type="Pfam" id="PF01081">
    <property type="entry name" value="Aldolase"/>
    <property type="match status" value="1"/>
</dbReference>
<evidence type="ECO:0000256" key="2">
    <source>
        <dbReference type="ARBA" id="ARBA00004736"/>
    </source>
</evidence>
<dbReference type="GO" id="GO:0008675">
    <property type="term" value="F:2-dehydro-3-deoxy-phosphogluconate aldolase activity"/>
    <property type="evidence" value="ECO:0007669"/>
    <property type="project" value="UniProtKB-EC"/>
</dbReference>
<evidence type="ECO:0000256" key="8">
    <source>
        <dbReference type="ARBA" id="ARBA00023277"/>
    </source>
</evidence>
<dbReference type="Gene3D" id="3.20.20.70">
    <property type="entry name" value="Aldolase class I"/>
    <property type="match status" value="1"/>
</dbReference>
<dbReference type="InterPro" id="IPR031337">
    <property type="entry name" value="KDPG/KHG_AS_1"/>
</dbReference>
<dbReference type="CDD" id="cd00452">
    <property type="entry name" value="KDPG_aldolase"/>
    <property type="match status" value="1"/>
</dbReference>
<dbReference type="InterPro" id="IPR000887">
    <property type="entry name" value="Aldlse_KDPG_KHG"/>
</dbReference>
<proteinExistence type="inferred from homology"/>
<accession>A0A851HR74</accession>
<keyword evidence="7" id="KW-0704">Schiff base</keyword>
<comment type="catalytic activity">
    <reaction evidence="1">
        <text>2-dehydro-3-deoxy-6-phospho-D-gluconate = D-glyceraldehyde 3-phosphate + pyruvate</text>
        <dbReference type="Rhea" id="RHEA:17089"/>
        <dbReference type="ChEBI" id="CHEBI:15361"/>
        <dbReference type="ChEBI" id="CHEBI:57569"/>
        <dbReference type="ChEBI" id="CHEBI:59776"/>
        <dbReference type="EC" id="4.1.2.14"/>
    </reaction>
</comment>
<dbReference type="PANTHER" id="PTHR30246">
    <property type="entry name" value="2-KETO-3-DEOXY-6-PHOSPHOGLUCONATE ALDOLASE"/>
    <property type="match status" value="1"/>
</dbReference>
<comment type="pathway">
    <text evidence="2">Carbohydrate acid metabolism; 2-dehydro-3-deoxy-D-gluconate degradation; D-glyceraldehyde 3-phosphate and pyruvate from 2-dehydro-3-deoxy-D-gluconate: step 2/2.</text>
</comment>
<evidence type="ECO:0000256" key="6">
    <source>
        <dbReference type="ARBA" id="ARBA00023239"/>
    </source>
</evidence>
<dbReference type="InterPro" id="IPR031338">
    <property type="entry name" value="KDPG/KHG_AS_2"/>
</dbReference>
<gene>
    <name evidence="9" type="ORF">HLV39_08395</name>
</gene>
<dbReference type="InterPro" id="IPR013785">
    <property type="entry name" value="Aldolase_TIM"/>
</dbReference>
<sequence>MNEVSGFHRERVRSVLNASQLLPVITINDPDDAVPLCRALFEGGIAVMEITLRTEHGLEAIRQVRDALPDVWVGAGTVTSLSEYRQAEAVGAQFIVTPGVTEALLDFALTAQSPLLPGVSTASEIMLGYSLGYREFKFFPAEVAGGVSALKAFAGPFKEAVFCPTGGIRRETARGYLALHNVLAVGGSWLTPAEAVARKDWASITEMAVASLADVNG</sequence>
<dbReference type="AlphaFoldDB" id="A0A851HR74"/>
<evidence type="ECO:0000256" key="4">
    <source>
        <dbReference type="ARBA" id="ARBA00011233"/>
    </source>
</evidence>
<keyword evidence="8" id="KW-0119">Carbohydrate metabolism</keyword>
<dbReference type="PROSITE" id="PS00160">
    <property type="entry name" value="ALDOLASE_KDPG_KHG_2"/>
    <property type="match status" value="1"/>
</dbReference>
<dbReference type="PROSITE" id="PS00159">
    <property type="entry name" value="ALDOLASE_KDPG_KHG_1"/>
    <property type="match status" value="1"/>
</dbReference>
<comment type="subunit">
    <text evidence="4">Homotrimer.</text>
</comment>
<dbReference type="EMBL" id="JABEVQ010000004">
    <property type="protein sequence ID" value="NWN91513.1"/>
    <property type="molecule type" value="Genomic_DNA"/>
</dbReference>
<protein>
    <recommendedName>
        <fullName evidence="5">2-dehydro-3-deoxy-phosphogluconate aldolase</fullName>
        <ecNumber evidence="5">4.1.2.14</ecNumber>
    </recommendedName>
</protein>
<dbReference type="Proteomes" id="UP000536442">
    <property type="component" value="Unassembled WGS sequence"/>
</dbReference>
<dbReference type="PANTHER" id="PTHR30246:SF1">
    <property type="entry name" value="2-DEHYDRO-3-DEOXY-6-PHOSPHOGALACTONATE ALDOLASE-RELATED"/>
    <property type="match status" value="1"/>
</dbReference>
<dbReference type="EC" id="4.1.2.14" evidence="5"/>
<reference evidence="9 10" key="1">
    <citation type="submission" date="2020-03" db="EMBL/GenBank/DDBJ databases">
        <title>Metagenomic, metatranscriptomic, and metabolomic analyses revealed the key microbes and metabolic features during the fermentation of ganjang, Korean traditional soy sauce.</title>
        <authorList>
            <person name="Chun B.H."/>
            <person name="Jeon C.O."/>
        </authorList>
    </citation>
    <scope>NUCLEOTIDE SEQUENCE [LARGE SCALE GENOMIC DNA]</scope>
    <source>
        <strain evidence="9 10">KG14</strain>
    </source>
</reference>
<comment type="caution">
    <text evidence="9">The sequence shown here is derived from an EMBL/GenBank/DDBJ whole genome shotgun (WGS) entry which is preliminary data.</text>
</comment>
<keyword evidence="10" id="KW-1185">Reference proteome</keyword>